<dbReference type="PROSITE" id="PS50011">
    <property type="entry name" value="PROTEIN_KINASE_DOM"/>
    <property type="match status" value="1"/>
</dbReference>
<keyword evidence="19" id="KW-0464">Manganese</keyword>
<dbReference type="PANTHER" id="PTHR23255:SF72">
    <property type="entry name" value="RECEPTOR PROTEIN SERINE_THREONINE KINASE"/>
    <property type="match status" value="1"/>
</dbReference>
<dbReference type="GO" id="GO:0071363">
    <property type="term" value="P:cellular response to growth factor stimulus"/>
    <property type="evidence" value="ECO:0007669"/>
    <property type="project" value="TreeGrafter"/>
</dbReference>
<feature type="chain" id="PRO_5040307953" description="Serine/threonine-protein kinase receptor" evidence="21">
    <location>
        <begin position="22"/>
        <end position="562"/>
    </location>
</feature>
<feature type="region of interest" description="Disordered" evidence="20">
    <location>
        <begin position="34"/>
        <end position="53"/>
    </location>
</feature>
<dbReference type="PROSITE" id="PS51256">
    <property type="entry name" value="GS"/>
    <property type="match status" value="1"/>
</dbReference>
<evidence type="ECO:0000256" key="8">
    <source>
        <dbReference type="ARBA" id="ARBA00022741"/>
    </source>
</evidence>
<evidence type="ECO:0000256" key="19">
    <source>
        <dbReference type="RuleBase" id="RU361271"/>
    </source>
</evidence>
<dbReference type="InterPro" id="IPR011009">
    <property type="entry name" value="Kinase-like_dom_sf"/>
</dbReference>
<evidence type="ECO:0000256" key="9">
    <source>
        <dbReference type="ARBA" id="ARBA00022777"/>
    </source>
</evidence>
<dbReference type="SUPFAM" id="SSF56112">
    <property type="entry name" value="Protein kinase-like (PK-like)"/>
    <property type="match status" value="1"/>
</dbReference>
<evidence type="ECO:0000313" key="24">
    <source>
        <dbReference type="EMBL" id="CAH1116702.1"/>
    </source>
</evidence>
<feature type="binding site" evidence="18">
    <location>
        <position position="283"/>
    </location>
    <ligand>
        <name>ATP</name>
        <dbReference type="ChEBI" id="CHEBI:30616"/>
    </ligand>
</feature>
<protein>
    <recommendedName>
        <fullName evidence="19">Serine/threonine-protein kinase receptor</fullName>
        <ecNumber evidence="19">2.7.11.30</ecNumber>
    </recommendedName>
</protein>
<evidence type="ECO:0000256" key="11">
    <source>
        <dbReference type="ARBA" id="ARBA00022842"/>
    </source>
</evidence>
<proteinExistence type="inferred from homology"/>
<dbReference type="GO" id="GO:0005524">
    <property type="term" value="F:ATP binding"/>
    <property type="evidence" value="ECO:0007669"/>
    <property type="project" value="UniProtKB-UniRule"/>
</dbReference>
<feature type="domain" description="GS" evidence="23">
    <location>
        <begin position="226"/>
        <end position="255"/>
    </location>
</feature>
<dbReference type="CDD" id="cd23600">
    <property type="entry name" value="TFP_LU_ECD_Sax"/>
    <property type="match status" value="1"/>
</dbReference>
<dbReference type="GO" id="GO:0070724">
    <property type="term" value="C:BMP receptor complex"/>
    <property type="evidence" value="ECO:0007669"/>
    <property type="project" value="TreeGrafter"/>
</dbReference>
<keyword evidence="13 19" id="KW-0472">Membrane</keyword>
<feature type="signal peptide" evidence="21">
    <location>
        <begin position="1"/>
        <end position="21"/>
    </location>
</feature>
<feature type="domain" description="Protein kinase" evidence="22">
    <location>
        <begin position="256"/>
        <end position="544"/>
    </location>
</feature>
<dbReference type="PROSITE" id="PS00107">
    <property type="entry name" value="PROTEIN_KINASE_ATP"/>
    <property type="match status" value="1"/>
</dbReference>
<dbReference type="PRINTS" id="PR00653">
    <property type="entry name" value="ACTIVIN2R"/>
</dbReference>
<feature type="transmembrane region" description="Helical" evidence="19">
    <location>
        <begin position="170"/>
        <end position="192"/>
    </location>
</feature>
<evidence type="ECO:0000313" key="25">
    <source>
        <dbReference type="Proteomes" id="UP001153737"/>
    </source>
</evidence>
<comment type="subcellular location">
    <subcellularLocation>
        <location evidence="1 19">Membrane</location>
        <topology evidence="1 19">Single-pass type I membrane protein</topology>
    </subcellularLocation>
</comment>
<dbReference type="FunFam" id="1.10.510.10:FF:000018">
    <property type="entry name" value="Receptor protein serine/threonine kinase"/>
    <property type="match status" value="1"/>
</dbReference>
<sequence>MAAWKIVRCLFIILSINVITGEVFRKPLLRDDDDYYDTPDPGEPPPDSRPNPNSLHTLPLKHYKCHSCDPPDCSTLTVCQNAVQCWKSRVRESSGIESFTRGCTTDHEQLPLYCRTPSVTVQHKRQASGQFQIDCCVGDFCNDGDFPELPPLYTENISVYSDSLIYGLKIFAAVLGPLVVFGTIGVIALYFLRRYYRNRLCNDSRMDPDTYYASDDLLRATAAGDSTLREYLEHSMTSGSGSGLPLLIQRTMAKQISLVECIGKGRYGEVWRGIWHGESIAVKIFFSRDEASWSRETEIYSTILLRHENILGYIGSDMTSRNSCTQLWLITHYHSLGSLYDYLNYTSLSHQQLMRLCLSIANGLVHLHTEIFGTQGKPAIAHRDIKSKNILVKINGTACIADFGLAVTHSQTTDQLDIGSNPRVGTKRYMSPEVLDESICMENFDSFRRADIYALGLVFWELCRRTVSNGIAEDYKPPFYDVVPSDPSFEDMRKVVCVDQQRPNLPNRWTSDSLLSGMAKLMKECWHHNPNVRLPSLRIKKTLLKLASTDTIINLDDMEVCV</sequence>
<keyword evidence="9 19" id="KW-0418">Kinase</keyword>
<evidence type="ECO:0000256" key="7">
    <source>
        <dbReference type="ARBA" id="ARBA00022729"/>
    </source>
</evidence>
<dbReference type="Pfam" id="PF08515">
    <property type="entry name" value="TGF_beta_GS"/>
    <property type="match status" value="1"/>
</dbReference>
<dbReference type="PANTHER" id="PTHR23255">
    <property type="entry name" value="TRANSFORMING GROWTH FACTOR-BETA RECEPTOR TYPE I AND II"/>
    <property type="match status" value="1"/>
</dbReference>
<organism evidence="24 25">
    <name type="scientific">Phaedon cochleariae</name>
    <name type="common">Mustard beetle</name>
    <dbReference type="NCBI Taxonomy" id="80249"/>
    <lineage>
        <taxon>Eukaryota</taxon>
        <taxon>Metazoa</taxon>
        <taxon>Ecdysozoa</taxon>
        <taxon>Arthropoda</taxon>
        <taxon>Hexapoda</taxon>
        <taxon>Insecta</taxon>
        <taxon>Pterygota</taxon>
        <taxon>Neoptera</taxon>
        <taxon>Endopterygota</taxon>
        <taxon>Coleoptera</taxon>
        <taxon>Polyphaga</taxon>
        <taxon>Cucujiformia</taxon>
        <taxon>Chrysomeloidea</taxon>
        <taxon>Chrysomelidae</taxon>
        <taxon>Chrysomelinae</taxon>
        <taxon>Chrysomelini</taxon>
        <taxon>Phaedon</taxon>
    </lineage>
</organism>
<name>A0A9P0DD99_PHACE</name>
<keyword evidence="8 18" id="KW-0547">Nucleotide-binding</keyword>
<evidence type="ECO:0000256" key="3">
    <source>
        <dbReference type="ARBA" id="ARBA00022527"/>
    </source>
</evidence>
<dbReference type="AlphaFoldDB" id="A0A9P0DD99"/>
<dbReference type="InterPro" id="IPR017441">
    <property type="entry name" value="Protein_kinase_ATP_BS"/>
</dbReference>
<dbReference type="InterPro" id="IPR000719">
    <property type="entry name" value="Prot_kinase_dom"/>
</dbReference>
<evidence type="ECO:0000256" key="17">
    <source>
        <dbReference type="ARBA" id="ARBA00048773"/>
    </source>
</evidence>
<dbReference type="InterPro" id="IPR000472">
    <property type="entry name" value="Activin_recp"/>
</dbReference>
<comment type="catalytic activity">
    <reaction evidence="16">
        <text>L-seryl-[receptor-protein] + ATP = O-phospho-L-seryl-[receptor-protein] + ADP + H(+)</text>
        <dbReference type="Rhea" id="RHEA:18673"/>
        <dbReference type="Rhea" id="RHEA-COMP:11022"/>
        <dbReference type="Rhea" id="RHEA-COMP:11023"/>
        <dbReference type="ChEBI" id="CHEBI:15378"/>
        <dbReference type="ChEBI" id="CHEBI:29999"/>
        <dbReference type="ChEBI" id="CHEBI:30616"/>
        <dbReference type="ChEBI" id="CHEBI:83421"/>
        <dbReference type="ChEBI" id="CHEBI:456216"/>
        <dbReference type="EC" id="2.7.11.30"/>
    </reaction>
</comment>
<dbReference type="Pfam" id="PF07714">
    <property type="entry name" value="PK_Tyr_Ser-Thr"/>
    <property type="match status" value="1"/>
</dbReference>
<keyword evidence="15" id="KW-0325">Glycoprotein</keyword>
<dbReference type="Gene3D" id="1.10.510.10">
    <property type="entry name" value="Transferase(Phosphotransferase) domain 1"/>
    <property type="match status" value="1"/>
</dbReference>
<evidence type="ECO:0000256" key="18">
    <source>
        <dbReference type="PROSITE-ProRule" id="PRU10141"/>
    </source>
</evidence>
<dbReference type="EC" id="2.7.11.30" evidence="19"/>
<evidence type="ECO:0000256" key="15">
    <source>
        <dbReference type="ARBA" id="ARBA00023180"/>
    </source>
</evidence>
<evidence type="ECO:0000256" key="10">
    <source>
        <dbReference type="ARBA" id="ARBA00022840"/>
    </source>
</evidence>
<keyword evidence="25" id="KW-1185">Reference proteome</keyword>
<dbReference type="EMBL" id="OU896707">
    <property type="protein sequence ID" value="CAH1116702.1"/>
    <property type="molecule type" value="Genomic_DNA"/>
</dbReference>
<dbReference type="Gene3D" id="3.30.200.20">
    <property type="entry name" value="Phosphorylase Kinase, domain 1"/>
    <property type="match status" value="1"/>
</dbReference>
<dbReference type="CDD" id="cd14142">
    <property type="entry name" value="STKc_ACVR1_ALK1"/>
    <property type="match status" value="1"/>
</dbReference>
<gene>
    <name evidence="24" type="ORF">PHAECO_LOCUS393</name>
</gene>
<keyword evidence="5 19" id="KW-0812">Transmembrane</keyword>
<keyword evidence="7 21" id="KW-0732">Signal</keyword>
<dbReference type="OrthoDB" id="69842at2759"/>
<keyword evidence="12 19" id="KW-1133">Transmembrane helix</keyword>
<dbReference type="InterPro" id="IPR000333">
    <property type="entry name" value="TGFB_receptor"/>
</dbReference>
<keyword evidence="3 19" id="KW-0723">Serine/threonine-protein kinase</keyword>
<dbReference type="GO" id="GO:0004675">
    <property type="term" value="F:transmembrane receptor protein serine/threonine kinase activity"/>
    <property type="evidence" value="ECO:0007669"/>
    <property type="project" value="UniProtKB-EC"/>
</dbReference>
<keyword evidence="14 19" id="KW-0675">Receptor</keyword>
<dbReference type="FunFam" id="3.30.200.20:FF:000064">
    <property type="entry name" value="Receptor protein serine/threonine kinase"/>
    <property type="match status" value="1"/>
</dbReference>
<keyword evidence="4 19" id="KW-0808">Transferase</keyword>
<dbReference type="InterPro" id="IPR008271">
    <property type="entry name" value="Ser/Thr_kinase_AS"/>
</dbReference>
<comment type="cofactor">
    <cofactor evidence="19">
        <name>Mg(2+)</name>
        <dbReference type="ChEBI" id="CHEBI:18420"/>
    </cofactor>
    <cofactor evidence="19">
        <name>Mn(2+)</name>
        <dbReference type="ChEBI" id="CHEBI:29035"/>
    </cofactor>
</comment>
<evidence type="ECO:0000256" key="20">
    <source>
        <dbReference type="SAM" id="MobiDB-lite"/>
    </source>
</evidence>
<keyword evidence="11 19" id="KW-0460">Magnesium</keyword>
<comment type="similarity">
    <text evidence="2 19">Belongs to the protein kinase superfamily. TKL Ser/Thr protein kinase family. TGFB receptor subfamily.</text>
</comment>
<keyword evidence="10 18" id="KW-0067">ATP-binding</keyword>
<evidence type="ECO:0000256" key="14">
    <source>
        <dbReference type="ARBA" id="ARBA00023170"/>
    </source>
</evidence>
<dbReference type="InterPro" id="IPR001245">
    <property type="entry name" value="Ser-Thr/Tyr_kinase_cat_dom"/>
</dbReference>
<reference evidence="24" key="2">
    <citation type="submission" date="2022-10" db="EMBL/GenBank/DDBJ databases">
        <authorList>
            <consortium name="ENA_rothamsted_submissions"/>
            <consortium name="culmorum"/>
            <person name="King R."/>
        </authorList>
    </citation>
    <scope>NUCLEOTIDE SEQUENCE</scope>
</reference>
<dbReference type="Gene3D" id="2.10.60.10">
    <property type="entry name" value="CD59"/>
    <property type="match status" value="1"/>
</dbReference>
<accession>A0A9P0DD99</accession>
<dbReference type="InterPro" id="IPR045860">
    <property type="entry name" value="Snake_toxin-like_sf"/>
</dbReference>
<reference evidence="24" key="1">
    <citation type="submission" date="2022-01" db="EMBL/GenBank/DDBJ databases">
        <authorList>
            <person name="King R."/>
        </authorList>
    </citation>
    <scope>NUCLEOTIDE SEQUENCE</scope>
</reference>
<dbReference type="GO" id="GO:0046872">
    <property type="term" value="F:metal ion binding"/>
    <property type="evidence" value="ECO:0007669"/>
    <property type="project" value="UniProtKB-KW"/>
</dbReference>
<evidence type="ECO:0000256" key="2">
    <source>
        <dbReference type="ARBA" id="ARBA00009605"/>
    </source>
</evidence>
<evidence type="ECO:0000256" key="4">
    <source>
        <dbReference type="ARBA" id="ARBA00022679"/>
    </source>
</evidence>
<evidence type="ECO:0000256" key="1">
    <source>
        <dbReference type="ARBA" id="ARBA00004479"/>
    </source>
</evidence>
<evidence type="ECO:0000256" key="5">
    <source>
        <dbReference type="ARBA" id="ARBA00022692"/>
    </source>
</evidence>
<dbReference type="SMART" id="SM00467">
    <property type="entry name" value="GS"/>
    <property type="match status" value="1"/>
</dbReference>
<evidence type="ECO:0000256" key="12">
    <source>
        <dbReference type="ARBA" id="ARBA00022989"/>
    </source>
</evidence>
<evidence type="ECO:0000256" key="6">
    <source>
        <dbReference type="ARBA" id="ARBA00022723"/>
    </source>
</evidence>
<dbReference type="PROSITE" id="PS00108">
    <property type="entry name" value="PROTEIN_KINASE_ST"/>
    <property type="match status" value="1"/>
</dbReference>
<evidence type="ECO:0000256" key="21">
    <source>
        <dbReference type="SAM" id="SignalP"/>
    </source>
</evidence>
<dbReference type="InterPro" id="IPR003605">
    <property type="entry name" value="GS_dom"/>
</dbReference>
<dbReference type="Proteomes" id="UP001153737">
    <property type="component" value="Chromosome 1"/>
</dbReference>
<evidence type="ECO:0000259" key="22">
    <source>
        <dbReference type="PROSITE" id="PS50011"/>
    </source>
</evidence>
<dbReference type="SUPFAM" id="SSF57302">
    <property type="entry name" value="Snake toxin-like"/>
    <property type="match status" value="1"/>
</dbReference>
<evidence type="ECO:0000259" key="23">
    <source>
        <dbReference type="PROSITE" id="PS51256"/>
    </source>
</evidence>
<keyword evidence="6 19" id="KW-0479">Metal-binding</keyword>
<comment type="catalytic activity">
    <reaction evidence="17 19">
        <text>L-threonyl-[receptor-protein] + ATP = O-phospho-L-threonyl-[receptor-protein] + ADP + H(+)</text>
        <dbReference type="Rhea" id="RHEA:44880"/>
        <dbReference type="Rhea" id="RHEA-COMP:11024"/>
        <dbReference type="Rhea" id="RHEA-COMP:11025"/>
        <dbReference type="ChEBI" id="CHEBI:15378"/>
        <dbReference type="ChEBI" id="CHEBI:30013"/>
        <dbReference type="ChEBI" id="CHEBI:30616"/>
        <dbReference type="ChEBI" id="CHEBI:61977"/>
        <dbReference type="ChEBI" id="CHEBI:456216"/>
        <dbReference type="EC" id="2.7.11.30"/>
    </reaction>
</comment>
<evidence type="ECO:0000256" key="16">
    <source>
        <dbReference type="ARBA" id="ARBA00047681"/>
    </source>
</evidence>
<dbReference type="SMART" id="SM00220">
    <property type="entry name" value="S_TKc"/>
    <property type="match status" value="1"/>
</dbReference>
<dbReference type="Pfam" id="PF01064">
    <property type="entry name" value="Activin_recp"/>
    <property type="match status" value="1"/>
</dbReference>
<evidence type="ECO:0000256" key="13">
    <source>
        <dbReference type="ARBA" id="ARBA00023136"/>
    </source>
</evidence>